<evidence type="ECO:0000256" key="7">
    <source>
        <dbReference type="ARBA" id="ARBA00023242"/>
    </source>
</evidence>
<proteinExistence type="inferred from homology"/>
<feature type="active site" evidence="8">
    <location>
        <position position="809"/>
    </location>
</feature>
<accession>A0AA39X0X7</accession>
<feature type="region of interest" description="Disordered" evidence="9">
    <location>
        <begin position="1141"/>
        <end position="1319"/>
    </location>
</feature>
<dbReference type="EMBL" id="JAULSR010000003">
    <property type="protein sequence ID" value="KAK0625244.1"/>
    <property type="molecule type" value="Genomic_DNA"/>
</dbReference>
<dbReference type="GO" id="GO:0005634">
    <property type="term" value="C:nucleus"/>
    <property type="evidence" value="ECO:0007669"/>
    <property type="project" value="UniProtKB-SubCell"/>
</dbReference>
<keyword evidence="5 8" id="KW-0949">S-adenosyl-L-methionine</keyword>
<keyword evidence="4 8" id="KW-0808">Transferase</keyword>
<dbReference type="PROSITE" id="PS00094">
    <property type="entry name" value="C5_MTASE_1"/>
    <property type="match status" value="1"/>
</dbReference>
<sequence>MSSLEEGHPESLRDDAEDLEAEISNLLDSERCSPTRESYWETPGLGLEREGEEGAGGLDDDEVAISEASSVKFDDRRSTHIYVDLPRSTLTTPKSQHHGYIPPLPPTRERIAVRALLEAAEAQGNVTNGFIGFELDRFSFYVNSKIYPYEMRPLHHLATKNAHDKFYVDGILSVGDVKHYVSGVEVSELPIGNYGIEHPGVDGQIWARSSMNSREEIYYRLNNPALEYVRFYDPFRWIADLAKHFVDFCSDMIDHQQEVELSSFKKCFIQWLVKAHGNAESFVKWRREHPSDDFRTSVVANLEFIWKETNGVLESEQVASLKIFREIRSFNQYKPDPAPKVKLVVQDNETARPTIVTPYIKECFGHMVIGKMLQLAGNSSSPAEPLLSAERPRGRSVEQPKINSHLLAQAVESRHGKPVRYSSTKSSFLSKAAIDHIAVGDTISTPPDGEDVTDTKWKIIKSRNSTEDNRWFGLVQKVHVANDGSRSFDVSWFYRPAETPCCVMKYPWSNELFLSDHCTCGEGKASRVKGHEVLGVHTIDWWGKPNTDKGDFFVRQTYVIEQRRWMTLDKSHIKCDHSKRPPLGFATGDTVLVSTLSDEFTDVYEVVKIFRQETNRFVRLRKLVPRRKIDPLAPNAPPNELVYTEDTVVVKPEKITRKCLVRFFPSDKPVLDPYNRGGTGNLFYITSRLSPPDFGPRCVPFADGDFPSSLHQGFDPSQEVPKLKGLDLFCGGGNFGRGLEDGGVVDMCWVNDIWEKAVHTYMANTPNQNKTHPYLGSVDDLLLHALEGRFSDNVPRPGDVDFISAGSPCPGFSLLTRDKTTLSQIKNQSLVASFASFVDFYRPKFGVLENVTSIVQARHNRKEDVLSQLFCALVGLGYQAQLVMGDAWSHGAPQSRSRVFLYFAAQGQRLPEAPPLSHSHYSGVKKRGLGEMCNSQPFVHRLFSPTPFKFVSAAESAADLPFIGDGKPDCCVPFPDHRLPSGITKAGASQYAAIPTHPHGMKFTSAWKEGNGIMTEGDRELFPAAPSARTSAISQGWARVKPHNIYPTVTTRCQPTDARSGPGLHWHENRPLSVIEMRRAQGYLDHEVLLGIPPDQFKLIGNSVARQIALALGLKFREAWLGTLYDDGGRYSIPVSASNGVKGEERMASDSTTARRRRSSRGLMSRSTTISATPSRTQSPMTSVEPEAADTTTTARSESTPMTVLSGVMETGSRTKRKSHSLLAEELQPSKVRKLREGQGDSSSSMLHVARESVSISGSPTPDPPSEHRSAFNLDRVEVVTERIQRAPFPSFQEESRGSTPSSGRKGSSTPSGPTVVHL</sequence>
<organism evidence="11 12">
    <name type="scientific">Bombardia bombarda</name>
    <dbReference type="NCBI Taxonomy" id="252184"/>
    <lineage>
        <taxon>Eukaryota</taxon>
        <taxon>Fungi</taxon>
        <taxon>Dikarya</taxon>
        <taxon>Ascomycota</taxon>
        <taxon>Pezizomycotina</taxon>
        <taxon>Sordariomycetes</taxon>
        <taxon>Sordariomycetidae</taxon>
        <taxon>Sordariales</taxon>
        <taxon>Lasiosphaeriaceae</taxon>
        <taxon>Bombardia</taxon>
    </lineage>
</organism>
<feature type="compositionally biased region" description="Basic and acidic residues" evidence="9">
    <location>
        <begin position="1"/>
        <end position="14"/>
    </location>
</feature>
<evidence type="ECO:0000256" key="6">
    <source>
        <dbReference type="ARBA" id="ARBA00023125"/>
    </source>
</evidence>
<keyword evidence="7" id="KW-0539">Nucleus</keyword>
<dbReference type="InterPro" id="IPR050390">
    <property type="entry name" value="C5-Methyltransferase"/>
</dbReference>
<dbReference type="InterPro" id="IPR001525">
    <property type="entry name" value="C5_MeTfrase"/>
</dbReference>
<evidence type="ECO:0000256" key="8">
    <source>
        <dbReference type="PROSITE-ProRule" id="PRU01016"/>
    </source>
</evidence>
<dbReference type="EC" id="2.1.1.37" evidence="2"/>
<dbReference type="Pfam" id="PF25423">
    <property type="entry name" value="DUF7893"/>
    <property type="match status" value="1"/>
</dbReference>
<feature type="compositionally biased region" description="Polar residues" evidence="9">
    <location>
        <begin position="1190"/>
        <end position="1203"/>
    </location>
</feature>
<dbReference type="CDD" id="cd04712">
    <property type="entry name" value="BAH_DCM_I"/>
    <property type="match status" value="1"/>
</dbReference>
<feature type="compositionally biased region" description="Polar residues" evidence="9">
    <location>
        <begin position="1170"/>
        <end position="1182"/>
    </location>
</feature>
<feature type="compositionally biased region" description="Polar residues" evidence="9">
    <location>
        <begin position="1298"/>
        <end position="1313"/>
    </location>
</feature>
<dbReference type="GO" id="GO:0003677">
    <property type="term" value="F:DNA binding"/>
    <property type="evidence" value="ECO:0007669"/>
    <property type="project" value="UniProtKB-KW"/>
</dbReference>
<dbReference type="PROSITE" id="PS51679">
    <property type="entry name" value="SAM_MT_C5"/>
    <property type="match status" value="1"/>
</dbReference>
<feature type="domain" description="BAH" evidence="10">
    <location>
        <begin position="435"/>
        <end position="569"/>
    </location>
</feature>
<evidence type="ECO:0000313" key="11">
    <source>
        <dbReference type="EMBL" id="KAK0625244.1"/>
    </source>
</evidence>
<keyword evidence="6" id="KW-0238">DNA-binding</keyword>
<name>A0AA39X0X7_9PEZI</name>
<dbReference type="Gene3D" id="3.90.120.10">
    <property type="entry name" value="DNA Methylase, subunit A, domain 2"/>
    <property type="match status" value="1"/>
</dbReference>
<dbReference type="Pfam" id="PF00145">
    <property type="entry name" value="DNA_methylase"/>
    <property type="match status" value="1"/>
</dbReference>
<comment type="caution">
    <text evidence="11">The sequence shown here is derived from an EMBL/GenBank/DDBJ whole genome shotgun (WGS) entry which is preliminary data.</text>
</comment>
<keyword evidence="3 8" id="KW-0489">Methyltransferase</keyword>
<dbReference type="GO" id="GO:0003682">
    <property type="term" value="F:chromatin binding"/>
    <property type="evidence" value="ECO:0007669"/>
    <property type="project" value="InterPro"/>
</dbReference>
<dbReference type="SUPFAM" id="SSF53335">
    <property type="entry name" value="S-adenosyl-L-methionine-dependent methyltransferases"/>
    <property type="match status" value="1"/>
</dbReference>
<evidence type="ECO:0000256" key="2">
    <source>
        <dbReference type="ARBA" id="ARBA00011975"/>
    </source>
</evidence>
<dbReference type="InterPro" id="IPR043151">
    <property type="entry name" value="BAH_sf"/>
</dbReference>
<gene>
    <name evidence="11" type="ORF">B0T17DRAFT_655008</name>
</gene>
<dbReference type="InterPro" id="IPR018117">
    <property type="entry name" value="C5_DNA_meth_AS"/>
</dbReference>
<feature type="region of interest" description="Disordered" evidence="9">
    <location>
        <begin position="1"/>
        <end position="61"/>
    </location>
</feature>
<dbReference type="InterPro" id="IPR001025">
    <property type="entry name" value="BAH_dom"/>
</dbReference>
<dbReference type="Proteomes" id="UP001174934">
    <property type="component" value="Unassembled WGS sequence"/>
</dbReference>
<dbReference type="GO" id="GO:0003886">
    <property type="term" value="F:DNA (cytosine-5-)-methyltransferase activity"/>
    <property type="evidence" value="ECO:0007669"/>
    <property type="project" value="UniProtKB-EC"/>
</dbReference>
<reference evidence="11" key="1">
    <citation type="submission" date="2023-06" db="EMBL/GenBank/DDBJ databases">
        <title>Genome-scale phylogeny and comparative genomics of the fungal order Sordariales.</title>
        <authorList>
            <consortium name="Lawrence Berkeley National Laboratory"/>
            <person name="Hensen N."/>
            <person name="Bonometti L."/>
            <person name="Westerberg I."/>
            <person name="Brannstrom I.O."/>
            <person name="Guillou S."/>
            <person name="Cros-Aarteil S."/>
            <person name="Calhoun S."/>
            <person name="Haridas S."/>
            <person name="Kuo A."/>
            <person name="Mondo S."/>
            <person name="Pangilinan J."/>
            <person name="Riley R."/>
            <person name="LaButti K."/>
            <person name="Andreopoulos B."/>
            <person name="Lipzen A."/>
            <person name="Chen C."/>
            <person name="Yanf M."/>
            <person name="Daum C."/>
            <person name="Ng V."/>
            <person name="Clum A."/>
            <person name="Steindorff A."/>
            <person name="Ohm R."/>
            <person name="Martin F."/>
            <person name="Silar P."/>
            <person name="Natvig D."/>
            <person name="Lalanne C."/>
            <person name="Gautier V."/>
            <person name="Ament-velasquez S.L."/>
            <person name="Kruys A."/>
            <person name="Hutchinson M.I."/>
            <person name="Powell A.J."/>
            <person name="Barry K."/>
            <person name="Miller A.N."/>
            <person name="Grigoriev I.V."/>
            <person name="Debuchy R."/>
            <person name="Gladieux P."/>
            <person name="Thoren M.H."/>
            <person name="Johannesson H."/>
        </authorList>
    </citation>
    <scope>NUCLEOTIDE SEQUENCE</scope>
    <source>
        <strain evidence="11">SMH3391-2</strain>
    </source>
</reference>
<comment type="similarity">
    <text evidence="8">Belongs to the class I-like SAM-binding methyltransferase superfamily. C5-methyltransferase family.</text>
</comment>
<feature type="domain" description="BAH" evidence="10">
    <location>
        <begin position="583"/>
        <end position="700"/>
    </location>
</feature>
<dbReference type="GO" id="GO:0044027">
    <property type="term" value="P:negative regulation of gene expression via chromosomal CpG island methylation"/>
    <property type="evidence" value="ECO:0007669"/>
    <property type="project" value="TreeGrafter"/>
</dbReference>
<dbReference type="Gene3D" id="2.30.30.490">
    <property type="match status" value="1"/>
</dbReference>
<dbReference type="InterPro" id="IPR057215">
    <property type="entry name" value="DUF7893"/>
</dbReference>
<feature type="compositionally biased region" description="Acidic residues" evidence="9">
    <location>
        <begin position="50"/>
        <end position="61"/>
    </location>
</feature>
<evidence type="ECO:0000256" key="3">
    <source>
        <dbReference type="ARBA" id="ARBA00022603"/>
    </source>
</evidence>
<feature type="compositionally biased region" description="Basic and acidic residues" evidence="9">
    <location>
        <begin position="1265"/>
        <end position="1285"/>
    </location>
</feature>
<evidence type="ECO:0000256" key="5">
    <source>
        <dbReference type="ARBA" id="ARBA00022691"/>
    </source>
</evidence>
<dbReference type="PRINTS" id="PR00105">
    <property type="entry name" value="C5METTRFRASE"/>
</dbReference>
<dbReference type="GO" id="GO:0032259">
    <property type="term" value="P:methylation"/>
    <property type="evidence" value="ECO:0007669"/>
    <property type="project" value="UniProtKB-KW"/>
</dbReference>
<feature type="region of interest" description="Disordered" evidence="9">
    <location>
        <begin position="380"/>
        <end position="399"/>
    </location>
</feature>
<dbReference type="InterPro" id="IPR029063">
    <property type="entry name" value="SAM-dependent_MTases_sf"/>
</dbReference>
<evidence type="ECO:0000313" key="12">
    <source>
        <dbReference type="Proteomes" id="UP001174934"/>
    </source>
</evidence>
<comment type="subcellular location">
    <subcellularLocation>
        <location evidence="1">Nucleus</location>
    </subcellularLocation>
</comment>
<dbReference type="Gene3D" id="3.40.50.150">
    <property type="entry name" value="Vaccinia Virus protein VP39"/>
    <property type="match status" value="1"/>
</dbReference>
<dbReference type="PANTHER" id="PTHR10629:SF54">
    <property type="entry name" value="DNA METHYLTRANSFERASE DIM-2"/>
    <property type="match status" value="1"/>
</dbReference>
<evidence type="ECO:0000256" key="4">
    <source>
        <dbReference type="ARBA" id="ARBA00022679"/>
    </source>
</evidence>
<keyword evidence="12" id="KW-1185">Reference proteome</keyword>
<dbReference type="PROSITE" id="PS51038">
    <property type="entry name" value="BAH"/>
    <property type="match status" value="2"/>
</dbReference>
<evidence type="ECO:0000256" key="9">
    <source>
        <dbReference type="SAM" id="MobiDB-lite"/>
    </source>
</evidence>
<evidence type="ECO:0000256" key="1">
    <source>
        <dbReference type="ARBA" id="ARBA00004123"/>
    </source>
</evidence>
<evidence type="ECO:0000259" key="10">
    <source>
        <dbReference type="PROSITE" id="PS51038"/>
    </source>
</evidence>
<protein>
    <recommendedName>
        <fullName evidence="2">DNA (cytosine-5-)-methyltransferase</fullName>
        <ecNumber evidence="2">2.1.1.37</ecNumber>
    </recommendedName>
</protein>
<dbReference type="PANTHER" id="PTHR10629">
    <property type="entry name" value="CYTOSINE-SPECIFIC METHYLTRANSFERASE"/>
    <property type="match status" value="1"/>
</dbReference>